<dbReference type="PANTHER" id="PTHR46825">
    <property type="entry name" value="D-ALANYL-D-ALANINE-CARBOXYPEPTIDASE/ENDOPEPTIDASE AMPH"/>
    <property type="match status" value="1"/>
</dbReference>
<dbReference type="Proteomes" id="UP000185151">
    <property type="component" value="Unassembled WGS sequence"/>
</dbReference>
<dbReference type="RefSeq" id="WP_074296516.1">
    <property type="nucleotide sequence ID" value="NZ_FSRU01000001.1"/>
</dbReference>
<dbReference type="Gene3D" id="2.40.128.600">
    <property type="match status" value="1"/>
</dbReference>
<feature type="domain" description="Peptidase S12 Pab87-related C-terminal" evidence="2">
    <location>
        <begin position="384"/>
        <end position="479"/>
    </location>
</feature>
<dbReference type="InterPro" id="IPR001466">
    <property type="entry name" value="Beta-lactam-related"/>
</dbReference>
<evidence type="ECO:0000313" key="4">
    <source>
        <dbReference type="Proteomes" id="UP000185151"/>
    </source>
</evidence>
<dbReference type="InterPro" id="IPR050491">
    <property type="entry name" value="AmpC-like"/>
</dbReference>
<proteinExistence type="predicted"/>
<feature type="domain" description="Beta-lactamase-related" evidence="1">
    <location>
        <begin position="9"/>
        <end position="334"/>
    </location>
</feature>
<dbReference type="SUPFAM" id="SSF56601">
    <property type="entry name" value="beta-lactamase/transpeptidase-like"/>
    <property type="match status" value="1"/>
</dbReference>
<dbReference type="Pfam" id="PF00144">
    <property type="entry name" value="Beta-lactamase"/>
    <property type="match status" value="1"/>
</dbReference>
<dbReference type="AlphaFoldDB" id="A0A1N6JK56"/>
<dbReference type="OrthoDB" id="9801061at2"/>
<organism evidence="3 4">
    <name type="scientific">Paraburkholderia phenazinium</name>
    <dbReference type="NCBI Taxonomy" id="60549"/>
    <lineage>
        <taxon>Bacteria</taxon>
        <taxon>Pseudomonadati</taxon>
        <taxon>Pseudomonadota</taxon>
        <taxon>Betaproteobacteria</taxon>
        <taxon>Burkholderiales</taxon>
        <taxon>Burkholderiaceae</taxon>
        <taxon>Paraburkholderia</taxon>
    </lineage>
</organism>
<dbReference type="EMBL" id="FSRU01000001">
    <property type="protein sequence ID" value="SIO44752.1"/>
    <property type="molecule type" value="Genomic_DNA"/>
</dbReference>
<dbReference type="InterPro" id="IPR012338">
    <property type="entry name" value="Beta-lactam/transpept-like"/>
</dbReference>
<name>A0A1N6JK56_9BURK</name>
<evidence type="ECO:0000259" key="2">
    <source>
        <dbReference type="Pfam" id="PF11954"/>
    </source>
</evidence>
<keyword evidence="4" id="KW-1185">Reference proteome</keyword>
<evidence type="ECO:0000259" key="1">
    <source>
        <dbReference type="Pfam" id="PF00144"/>
    </source>
</evidence>
<gene>
    <name evidence="3" type="ORF">SAMN05444165_3279</name>
</gene>
<reference evidence="3 4" key="1">
    <citation type="submission" date="2016-11" db="EMBL/GenBank/DDBJ databases">
        <authorList>
            <person name="Jaros S."/>
            <person name="Januszkiewicz K."/>
            <person name="Wedrychowicz H."/>
        </authorList>
    </citation>
    <scope>NUCLEOTIDE SEQUENCE [LARGE SCALE GENOMIC DNA]</scope>
    <source>
        <strain evidence="3 4">GAS95</strain>
    </source>
</reference>
<dbReference type="PANTHER" id="PTHR46825:SF15">
    <property type="entry name" value="BETA-LACTAMASE-RELATED DOMAIN-CONTAINING PROTEIN"/>
    <property type="match status" value="1"/>
</dbReference>
<dbReference type="Gene3D" id="3.40.710.10">
    <property type="entry name" value="DD-peptidase/beta-lactamase superfamily"/>
    <property type="match status" value="1"/>
</dbReference>
<dbReference type="InterPro" id="IPR021860">
    <property type="entry name" value="Peptidase_S12_Pab87-rel_C"/>
</dbReference>
<dbReference type="Pfam" id="PF11954">
    <property type="entry name" value="DUF3471"/>
    <property type="match status" value="1"/>
</dbReference>
<sequence length="487" mass="54521">MSEPDLSNLDSLVEEAMAHWQVPGLALAVVQGGEVIKLQAYGTRDMETRLPVTIDTQFMLCSLTKSFTAAGLGLLVDEGRLDWDTRVQDVLPNFQLYDPIASKNLTVHDLLTHQSGLPRHDRIWSPPGERSRADILEAMRYLQPSRGLREISQYCNLGYVVAGVVAEQISGQSWETFTTERLLRPLGFKHVSLSTQALETATDHASPHPRDAARVYRGRLWPMHAAPAGGINTSVSDMAKWLGFLLSQGEANGSQLLSKSVIQQMTTPQIYFEESEFSEIGTRHYGLGLRCEQYRGDRTVSHTGSLPGWGSMMSMMPEHRLGMVVLTNRDPGPVNELLIYSVFDRLRSHEPLDWLETFRERRRKALDAEETERRSREALRATWSEPARPLKDYVGDYAHPAYGEFSVFEDEDAGVVGWRWRGLTGVLLSCDGTTFELKEDGDPRFGPPLQVTFQFNADGVIDSLSSPLEPTVADIRFQRRGAAVSRG</sequence>
<accession>A0A1N6JK56</accession>
<evidence type="ECO:0000313" key="3">
    <source>
        <dbReference type="EMBL" id="SIO44752.1"/>
    </source>
</evidence>
<protein>
    <submittedName>
        <fullName evidence="3">CubicO group peptidase, beta-lactamase class C family</fullName>
    </submittedName>
</protein>